<dbReference type="AlphaFoldDB" id="A0ABD0V8V9"/>
<feature type="transmembrane region" description="Helical" evidence="1">
    <location>
        <begin position="361"/>
        <end position="379"/>
    </location>
</feature>
<gene>
    <name evidence="2" type="ORF">M5K25_008536</name>
</gene>
<keyword evidence="1" id="KW-0812">Transmembrane</keyword>
<protein>
    <submittedName>
        <fullName evidence="2">Uncharacterized protein</fullName>
    </submittedName>
</protein>
<sequence length="436" mass="50464">MRLGRAAGFGLRQIQEEAGWLDERRDSEATTGAWSWVTAVENKRAKSPRLEAFFLILTPLVDYTRGDEMHPWPRDVFQRYLREMIATAAEFRGFDNTRGQQMWFMPRVNHTELPAIRSYLGLLDPAFYTHSGFRLEPWEICFPMLNFTERLPSSVEVAEFCHFSIALERSLLALTHLIIHFLQSQPSSHLEIHLQIQSHHPDSHAPSAMLCRGLTHLPLKNTDPPLNAVHRQHHHTSFRSFPLDIFFIYWHTWHHRDDPTYFGGERICITIFFNFPYFKSRHKICQLDGLSHSLIVLIQAIDDPLSYSFLLFGLFQLGLLLEEFWFSRLRRASLAELRDLPIFGPHLSPHLSPYVGEGSIFIIKGILLNFHFLSSWGAITSTGSGASLVLVLVLLLGMWLPIAIIFTIIIFSFNMPYHIYDLHIYGVVQFFLSYSI</sequence>
<reference evidence="2 3" key="1">
    <citation type="journal article" date="2024" name="Plant Biotechnol. J.">
        <title>Dendrobium thyrsiflorum genome and its molecular insights into genes involved in important horticultural traits.</title>
        <authorList>
            <person name="Chen B."/>
            <person name="Wang J.Y."/>
            <person name="Zheng P.J."/>
            <person name="Li K.L."/>
            <person name="Liang Y.M."/>
            <person name="Chen X.F."/>
            <person name="Zhang C."/>
            <person name="Zhao X."/>
            <person name="He X."/>
            <person name="Zhang G.Q."/>
            <person name="Liu Z.J."/>
            <person name="Xu Q."/>
        </authorList>
    </citation>
    <scope>NUCLEOTIDE SEQUENCE [LARGE SCALE GENOMIC DNA]</scope>
    <source>
        <strain evidence="2">GZMU011</strain>
    </source>
</reference>
<keyword evidence="3" id="KW-1185">Reference proteome</keyword>
<organism evidence="2 3">
    <name type="scientific">Dendrobium thyrsiflorum</name>
    <name type="common">Pinecone-like raceme dendrobium</name>
    <name type="synonym">Orchid</name>
    <dbReference type="NCBI Taxonomy" id="117978"/>
    <lineage>
        <taxon>Eukaryota</taxon>
        <taxon>Viridiplantae</taxon>
        <taxon>Streptophyta</taxon>
        <taxon>Embryophyta</taxon>
        <taxon>Tracheophyta</taxon>
        <taxon>Spermatophyta</taxon>
        <taxon>Magnoliopsida</taxon>
        <taxon>Liliopsida</taxon>
        <taxon>Asparagales</taxon>
        <taxon>Orchidaceae</taxon>
        <taxon>Epidendroideae</taxon>
        <taxon>Malaxideae</taxon>
        <taxon>Dendrobiinae</taxon>
        <taxon>Dendrobium</taxon>
    </lineage>
</organism>
<comment type="caution">
    <text evidence="2">The sequence shown here is derived from an EMBL/GenBank/DDBJ whole genome shotgun (WGS) entry which is preliminary data.</text>
</comment>
<name>A0ABD0V8V9_DENTH</name>
<dbReference type="EMBL" id="JANQDX010000007">
    <property type="protein sequence ID" value="KAL0921460.1"/>
    <property type="molecule type" value="Genomic_DNA"/>
</dbReference>
<evidence type="ECO:0000256" key="1">
    <source>
        <dbReference type="SAM" id="Phobius"/>
    </source>
</evidence>
<accession>A0ABD0V8V9</accession>
<dbReference type="Proteomes" id="UP001552299">
    <property type="component" value="Unassembled WGS sequence"/>
</dbReference>
<keyword evidence="1" id="KW-0472">Membrane</keyword>
<proteinExistence type="predicted"/>
<keyword evidence="1" id="KW-1133">Transmembrane helix</keyword>
<evidence type="ECO:0000313" key="2">
    <source>
        <dbReference type="EMBL" id="KAL0921460.1"/>
    </source>
</evidence>
<evidence type="ECO:0000313" key="3">
    <source>
        <dbReference type="Proteomes" id="UP001552299"/>
    </source>
</evidence>
<feature type="transmembrane region" description="Helical" evidence="1">
    <location>
        <begin position="385"/>
        <end position="413"/>
    </location>
</feature>